<feature type="domain" description="Peptidase S49" evidence="9">
    <location>
        <begin position="381"/>
        <end position="531"/>
    </location>
</feature>
<organism evidence="10 11">
    <name type="scientific">Phormidium yuhuli AB48</name>
    <dbReference type="NCBI Taxonomy" id="2940671"/>
    <lineage>
        <taxon>Bacteria</taxon>
        <taxon>Bacillati</taxon>
        <taxon>Cyanobacteriota</taxon>
        <taxon>Cyanophyceae</taxon>
        <taxon>Oscillatoriophycideae</taxon>
        <taxon>Oscillatoriales</taxon>
        <taxon>Oscillatoriaceae</taxon>
        <taxon>Phormidium</taxon>
        <taxon>Phormidium yuhuli</taxon>
    </lineage>
</organism>
<proteinExistence type="inferred from homology"/>
<dbReference type="CDD" id="cd07023">
    <property type="entry name" value="S49_Sppa_N_C"/>
    <property type="match status" value="1"/>
</dbReference>
<keyword evidence="7" id="KW-0997">Cell inner membrane</keyword>
<protein>
    <recommendedName>
        <fullName evidence="7">Protease 4</fullName>
        <ecNumber evidence="7">3.4.21.-</ecNumber>
    </recommendedName>
    <alternativeName>
        <fullName evidence="7">Endopeptidase IV</fullName>
    </alternativeName>
    <alternativeName>
        <fullName evidence="7">Protease IV</fullName>
    </alternativeName>
    <alternativeName>
        <fullName evidence="7">Signal peptide peptidase</fullName>
    </alternativeName>
</protein>
<dbReference type="InterPro" id="IPR004635">
    <property type="entry name" value="Pept_S49_SppA"/>
</dbReference>
<evidence type="ECO:0000256" key="5">
    <source>
        <dbReference type="ARBA" id="ARBA00022825"/>
    </source>
</evidence>
<reference evidence="10" key="1">
    <citation type="submission" date="2022-06" db="EMBL/GenBank/DDBJ databases">
        <title>Genome sequence of Phormidium yuhuli AB48 isolated from an industrial photobioreactor environment.</title>
        <authorList>
            <person name="Qiu Y."/>
            <person name="Noonan A.J.C."/>
            <person name="Dofher K."/>
            <person name="Koch M."/>
            <person name="Kieft B."/>
            <person name="Lin X."/>
            <person name="Ziels R.M."/>
            <person name="Hallam S.J."/>
        </authorList>
    </citation>
    <scope>NUCLEOTIDE SEQUENCE</scope>
    <source>
        <strain evidence="10">AB48</strain>
    </source>
</reference>
<keyword evidence="8" id="KW-0812">Transmembrane</keyword>
<evidence type="ECO:0000256" key="1">
    <source>
        <dbReference type="ARBA" id="ARBA00004370"/>
    </source>
</evidence>
<evidence type="ECO:0000313" key="11">
    <source>
        <dbReference type="Proteomes" id="UP001056708"/>
    </source>
</evidence>
<feature type="domain" description="Peptidase S49" evidence="9">
    <location>
        <begin position="129"/>
        <end position="282"/>
    </location>
</feature>
<evidence type="ECO:0000256" key="2">
    <source>
        <dbReference type="ARBA" id="ARBA00008683"/>
    </source>
</evidence>
<dbReference type="InterPro" id="IPR004634">
    <property type="entry name" value="Pept_S49_pIV"/>
</dbReference>
<dbReference type="InterPro" id="IPR047272">
    <property type="entry name" value="S49_SppA_C"/>
</dbReference>
<dbReference type="PANTHER" id="PTHR33209:SF1">
    <property type="entry name" value="PEPTIDASE S49 DOMAIN-CONTAINING PROTEIN"/>
    <property type="match status" value="1"/>
</dbReference>
<accession>A0ABY5AKL2</accession>
<sequence>MRDFLKNVVATVAGLILFSAIGVGGLAILLITASLQAPRGPEVKEDSVLVLDLNLNIQDSRATATPGQALQRALDGSTDKTLPLLDVLEALEQASNDDRIVAVYLKGRSGDMPTNYANLREVREALVRFRETGKPIIAHDRDWNQREYYLASVATELSIAPLGAAVFNGLSAETPFISGTLDQLGIGVQVVRRGDYKSAGETFVRSDYSDENREQLQAYLTDLWSEIVQTVSDHRPLSPQEFETIANIQGVLLPDEAVNQGFVDRVAQDVEIRDRLRELSNVGDEEKSFEGLSLATYIQHLNPTQTRRGAPGSDRQIALVYAEGPIVDGEGEIRQIGGDRFAQKLRELRFDDDIQAVVLRVNSPGGSAIASEVIKEELELLREEKPVIVSMGNVAASGGYWISMAANEIIAQPNTVTGSIGVFGLFFNIEDFSENVGLSWDVVQTSPLANTQTISRPKTEEEIALLERFVNQIYQRFTTEVSEWRNLSPDEVETASQGRIWSGVAAERIGLVDRVGGLQMAIEVAAEAADLGEEWTIREYPRTRPFAERFLEELFGSSSQVVLPEPLESFRQQMETQLSDLSTYNDPRGLYMRLPFDIEIE</sequence>
<dbReference type="NCBIfam" id="TIGR00705">
    <property type="entry name" value="SppA_67K"/>
    <property type="match status" value="1"/>
</dbReference>
<evidence type="ECO:0000256" key="8">
    <source>
        <dbReference type="SAM" id="Phobius"/>
    </source>
</evidence>
<keyword evidence="3 7" id="KW-0645">Protease</keyword>
<dbReference type="NCBIfam" id="TIGR00706">
    <property type="entry name" value="SppA_dom"/>
    <property type="match status" value="1"/>
</dbReference>
<evidence type="ECO:0000256" key="4">
    <source>
        <dbReference type="ARBA" id="ARBA00022801"/>
    </source>
</evidence>
<dbReference type="RefSeq" id="WP_252660854.1">
    <property type="nucleotide sequence ID" value="NZ_CP098611.1"/>
</dbReference>
<dbReference type="SUPFAM" id="SSF52096">
    <property type="entry name" value="ClpP/crotonase"/>
    <property type="match status" value="2"/>
</dbReference>
<evidence type="ECO:0000313" key="10">
    <source>
        <dbReference type="EMBL" id="USR89742.1"/>
    </source>
</evidence>
<keyword evidence="11" id="KW-1185">Reference proteome</keyword>
<keyword evidence="6 7" id="KW-0472">Membrane</keyword>
<name>A0ABY5AKL2_9CYAN</name>
<keyword evidence="5" id="KW-0720">Serine protease</keyword>
<evidence type="ECO:0000259" key="9">
    <source>
        <dbReference type="Pfam" id="PF01343"/>
    </source>
</evidence>
<dbReference type="EC" id="3.4.21.-" evidence="7"/>
<evidence type="ECO:0000256" key="7">
    <source>
        <dbReference type="PIRNR" id="PIRNR001217"/>
    </source>
</evidence>
<dbReference type="EMBL" id="CP098611">
    <property type="protein sequence ID" value="USR89742.1"/>
    <property type="molecule type" value="Genomic_DNA"/>
</dbReference>
<dbReference type="Pfam" id="PF01343">
    <property type="entry name" value="Peptidase_S49"/>
    <property type="match status" value="2"/>
</dbReference>
<dbReference type="Gene3D" id="6.20.330.10">
    <property type="match status" value="1"/>
</dbReference>
<keyword evidence="4 7" id="KW-0378">Hydrolase</keyword>
<dbReference type="Gene3D" id="3.90.226.10">
    <property type="entry name" value="2-enoyl-CoA Hydratase, Chain A, domain 1"/>
    <property type="match status" value="3"/>
</dbReference>
<comment type="subcellular location">
    <subcellularLocation>
        <location evidence="7">Cell inner membrane</location>
    </subcellularLocation>
    <subcellularLocation>
        <location evidence="1">Membrane</location>
    </subcellularLocation>
</comment>
<evidence type="ECO:0000256" key="6">
    <source>
        <dbReference type="ARBA" id="ARBA00023136"/>
    </source>
</evidence>
<dbReference type="InterPro" id="IPR047217">
    <property type="entry name" value="S49_SppA_67K_type_N"/>
</dbReference>
<keyword evidence="8" id="KW-1133">Transmembrane helix</keyword>
<feature type="transmembrane region" description="Helical" evidence="8">
    <location>
        <begin position="12"/>
        <end position="35"/>
    </location>
</feature>
<dbReference type="InterPro" id="IPR029045">
    <property type="entry name" value="ClpP/crotonase-like_dom_sf"/>
</dbReference>
<dbReference type="PIRSF" id="PIRSF001217">
    <property type="entry name" value="Protease_4_SppA"/>
    <property type="match status" value="1"/>
</dbReference>
<dbReference type="PANTHER" id="PTHR33209">
    <property type="entry name" value="PROTEASE 4"/>
    <property type="match status" value="1"/>
</dbReference>
<keyword evidence="7" id="KW-1003">Cell membrane</keyword>
<dbReference type="InterPro" id="IPR002142">
    <property type="entry name" value="Peptidase_S49"/>
</dbReference>
<dbReference type="Proteomes" id="UP001056708">
    <property type="component" value="Chromosome"/>
</dbReference>
<comment type="similarity">
    <text evidence="2 7">Belongs to the peptidase S49 family.</text>
</comment>
<dbReference type="CDD" id="cd07018">
    <property type="entry name" value="S49_SppA_67K_type"/>
    <property type="match status" value="1"/>
</dbReference>
<evidence type="ECO:0000256" key="3">
    <source>
        <dbReference type="ARBA" id="ARBA00022670"/>
    </source>
</evidence>
<gene>
    <name evidence="10" type="primary">sppA</name>
    <name evidence="10" type="ORF">NEA10_12730</name>
</gene>